<evidence type="ECO:0000256" key="1">
    <source>
        <dbReference type="SAM" id="MobiDB-lite"/>
    </source>
</evidence>
<protein>
    <submittedName>
        <fullName evidence="3">Uncharacterized protein</fullName>
    </submittedName>
</protein>
<evidence type="ECO:0000313" key="3">
    <source>
        <dbReference type="EMBL" id="MDG1643229.1"/>
    </source>
</evidence>
<dbReference type="RefSeq" id="WP_130624383.1">
    <property type="nucleotide sequence ID" value="NZ_CABGGQ010000056.1"/>
</dbReference>
<name>A0ABT6ECT6_9ENTR</name>
<organism evidence="3 4">
    <name type="scientific">Klebsiella huaxiensis</name>
    <dbReference type="NCBI Taxonomy" id="2153354"/>
    <lineage>
        <taxon>Bacteria</taxon>
        <taxon>Pseudomonadati</taxon>
        <taxon>Pseudomonadota</taxon>
        <taxon>Gammaproteobacteria</taxon>
        <taxon>Enterobacterales</taxon>
        <taxon>Enterobacteriaceae</taxon>
        <taxon>Klebsiella/Raoultella group</taxon>
        <taxon>Klebsiella</taxon>
    </lineage>
</organism>
<evidence type="ECO:0000313" key="4">
    <source>
        <dbReference type="Proteomes" id="UP001075001"/>
    </source>
</evidence>
<feature type="transmembrane region" description="Helical" evidence="2">
    <location>
        <begin position="108"/>
        <end position="127"/>
    </location>
</feature>
<keyword evidence="4" id="KW-1185">Reference proteome</keyword>
<proteinExistence type="predicted"/>
<keyword evidence="2" id="KW-0472">Membrane</keyword>
<evidence type="ECO:0000256" key="2">
    <source>
        <dbReference type="SAM" id="Phobius"/>
    </source>
</evidence>
<feature type="region of interest" description="Disordered" evidence="1">
    <location>
        <begin position="1"/>
        <end position="23"/>
    </location>
</feature>
<keyword evidence="2" id="KW-1133">Transmembrane helix</keyword>
<feature type="transmembrane region" description="Helical" evidence="2">
    <location>
        <begin position="60"/>
        <end position="77"/>
    </location>
</feature>
<dbReference type="Proteomes" id="UP001075001">
    <property type="component" value="Unassembled WGS sequence"/>
</dbReference>
<feature type="compositionally biased region" description="Basic residues" evidence="1">
    <location>
        <begin position="1"/>
        <end position="15"/>
    </location>
</feature>
<dbReference type="EMBL" id="JAPQEX020000001">
    <property type="protein sequence ID" value="MDG1643229.1"/>
    <property type="molecule type" value="Genomic_DNA"/>
</dbReference>
<gene>
    <name evidence="3" type="ORF">OXR69_015315</name>
</gene>
<comment type="caution">
    <text evidence="3">The sequence shown here is derived from an EMBL/GenBank/DDBJ whole genome shotgun (WGS) entry which is preliminary data.</text>
</comment>
<accession>A0ABT6ECT6</accession>
<reference evidence="3" key="1">
    <citation type="submission" date="2023-03" db="EMBL/GenBank/DDBJ databases">
        <title>identification of new KPC variant in Klebsiella huaxiensis from the Hospital Sewage Samples in China.</title>
        <authorList>
            <person name="Wu Y."/>
        </authorList>
    </citation>
    <scope>NUCLEOTIDE SEQUENCE</scope>
    <source>
        <strain evidence="3">ZR-9</strain>
    </source>
</reference>
<keyword evidence="2" id="KW-0812">Transmembrane</keyword>
<sequence length="146" mass="16728">MSRKKKNPGKSRMRRLANNPPQQQHPAIRFINSTDFIGKLATGIILFGITIYNFNEIIQHWWINALLWLSMFLWPFAKRMADDLLLSIVSERVFEVINGGGIGRFGALYWFVLAPLTLPLAIGYFCYHSCKWKKALANERAGSALK</sequence>